<dbReference type="AlphaFoldDB" id="A0A4U0SC50"/>
<accession>A0A4U0SC50</accession>
<name>A0A4U0SC50_9ACTN</name>
<evidence type="ECO:0000313" key="2">
    <source>
        <dbReference type="Proteomes" id="UP000305778"/>
    </source>
</evidence>
<protein>
    <submittedName>
        <fullName evidence="1">Uncharacterized protein</fullName>
    </submittedName>
</protein>
<evidence type="ECO:0000313" key="1">
    <source>
        <dbReference type="EMBL" id="TKA06363.1"/>
    </source>
</evidence>
<gene>
    <name evidence="1" type="ORF">FCI23_31740</name>
</gene>
<dbReference type="EMBL" id="SUMC01000039">
    <property type="protein sequence ID" value="TKA06363.1"/>
    <property type="molecule type" value="Genomic_DNA"/>
</dbReference>
<sequence length="93" mass="9250">MSVSRCHRNPVRRRSTRPGCGVAMQGFLDLGVAEAEVSWPRGGGQVAGEAEVSQAGDGDDLLGQRAQGLFGLGLDVGGGVDASGVVAAAALGS</sequence>
<proteinExistence type="predicted"/>
<comment type="caution">
    <text evidence="1">The sequence shown here is derived from an EMBL/GenBank/DDBJ whole genome shotgun (WGS) entry which is preliminary data.</text>
</comment>
<keyword evidence="2" id="KW-1185">Reference proteome</keyword>
<dbReference type="RefSeq" id="WP_136727477.1">
    <property type="nucleotide sequence ID" value="NZ_SUMC01000039.1"/>
</dbReference>
<dbReference type="Proteomes" id="UP000305778">
    <property type="component" value="Unassembled WGS sequence"/>
</dbReference>
<organism evidence="1 2">
    <name type="scientific">Actinacidiphila oryziradicis</name>
    <dbReference type="NCBI Taxonomy" id="2571141"/>
    <lineage>
        <taxon>Bacteria</taxon>
        <taxon>Bacillati</taxon>
        <taxon>Actinomycetota</taxon>
        <taxon>Actinomycetes</taxon>
        <taxon>Kitasatosporales</taxon>
        <taxon>Streptomycetaceae</taxon>
        <taxon>Actinacidiphila</taxon>
    </lineage>
</organism>
<reference evidence="1 2" key="1">
    <citation type="submission" date="2019-04" db="EMBL/GenBank/DDBJ databases">
        <title>Streptomyces oryziradicis sp. nov., a novel actinomycete isolated from rhizosphere soil of rice (Oryza sativa L.).</title>
        <authorList>
            <person name="Li C."/>
        </authorList>
    </citation>
    <scope>NUCLEOTIDE SEQUENCE [LARGE SCALE GENOMIC DNA]</scope>
    <source>
        <strain evidence="1 2">NEAU-C40</strain>
    </source>
</reference>